<dbReference type="GO" id="GO:0007059">
    <property type="term" value="P:chromosome segregation"/>
    <property type="evidence" value="ECO:0007669"/>
    <property type="project" value="TreeGrafter"/>
</dbReference>
<dbReference type="PANTHER" id="PTHR10290:SF23">
    <property type="entry name" value="DNA TOPOISOMERASE 1 BETA"/>
    <property type="match status" value="1"/>
</dbReference>
<proteinExistence type="predicted"/>
<dbReference type="PROSITE" id="PS52038">
    <property type="entry name" value="TOPO_IB_2"/>
    <property type="match status" value="1"/>
</dbReference>
<dbReference type="SMART" id="SM00435">
    <property type="entry name" value="TOPEUc"/>
    <property type="match status" value="1"/>
</dbReference>
<dbReference type="InterPro" id="IPR013499">
    <property type="entry name" value="TopoI_euk"/>
</dbReference>
<evidence type="ECO:0000256" key="3">
    <source>
        <dbReference type="SAM" id="Phobius"/>
    </source>
</evidence>
<comment type="caution">
    <text evidence="1">Lacks conserved residue(s) required for the propagation of feature annotation.</text>
</comment>
<evidence type="ECO:0000313" key="6">
    <source>
        <dbReference type="Proteomes" id="UP000631114"/>
    </source>
</evidence>
<name>A0A835H1H3_9MAGN</name>
<dbReference type="Pfam" id="PF01028">
    <property type="entry name" value="Topoisom_I"/>
    <property type="match status" value="1"/>
</dbReference>
<keyword evidence="3" id="KW-0812">Transmembrane</keyword>
<dbReference type="Gene3D" id="3.90.15.10">
    <property type="entry name" value="Topoisomerase I, Chain A, domain 3"/>
    <property type="match status" value="1"/>
</dbReference>
<feature type="region of interest" description="Disordered" evidence="2">
    <location>
        <begin position="14"/>
        <end position="42"/>
    </location>
</feature>
<dbReference type="GO" id="GO:0005694">
    <property type="term" value="C:chromosome"/>
    <property type="evidence" value="ECO:0007669"/>
    <property type="project" value="InterPro"/>
</dbReference>
<dbReference type="InterPro" id="IPR042516">
    <property type="entry name" value="Prp8_U5-snRNA-bd_sf"/>
</dbReference>
<keyword evidence="3" id="KW-1133">Transmembrane helix</keyword>
<keyword evidence="3" id="KW-0472">Membrane</keyword>
<evidence type="ECO:0000256" key="2">
    <source>
        <dbReference type="SAM" id="MobiDB-lite"/>
    </source>
</evidence>
<gene>
    <name evidence="5" type="ORF">IFM89_035337</name>
</gene>
<dbReference type="GO" id="GO:0030623">
    <property type="term" value="F:U5 snRNA binding"/>
    <property type="evidence" value="ECO:0007669"/>
    <property type="project" value="InterPro"/>
</dbReference>
<dbReference type="InterPro" id="IPR013500">
    <property type="entry name" value="TopoI_cat_euk"/>
</dbReference>
<feature type="transmembrane region" description="Helical" evidence="3">
    <location>
        <begin position="108"/>
        <end position="127"/>
    </location>
</feature>
<dbReference type="InterPro" id="IPR008336">
    <property type="entry name" value="TopoI_DNA-bd_euk"/>
</dbReference>
<comment type="caution">
    <text evidence="5">The sequence shown here is derived from an EMBL/GenBank/DDBJ whole genome shotgun (WGS) entry which is preliminary data.</text>
</comment>
<dbReference type="GO" id="GO:0003917">
    <property type="term" value="F:DNA topoisomerase type I (single strand cut, ATP-independent) activity"/>
    <property type="evidence" value="ECO:0007669"/>
    <property type="project" value="InterPro"/>
</dbReference>
<dbReference type="GO" id="GO:0006265">
    <property type="term" value="P:DNA topological change"/>
    <property type="evidence" value="ECO:0007669"/>
    <property type="project" value="InterPro"/>
</dbReference>
<dbReference type="GO" id="GO:0003677">
    <property type="term" value="F:DNA binding"/>
    <property type="evidence" value="ECO:0007669"/>
    <property type="project" value="UniProtKB-UniRule"/>
</dbReference>
<evidence type="ECO:0000256" key="1">
    <source>
        <dbReference type="PROSITE-ProRule" id="PRU01382"/>
    </source>
</evidence>
<accession>A0A835H1H3</accession>
<dbReference type="InterPro" id="IPR036202">
    <property type="entry name" value="TopoI_DNA-bd_euk_N_sf"/>
</dbReference>
<organism evidence="5 6">
    <name type="scientific">Coptis chinensis</name>
    <dbReference type="NCBI Taxonomy" id="261450"/>
    <lineage>
        <taxon>Eukaryota</taxon>
        <taxon>Viridiplantae</taxon>
        <taxon>Streptophyta</taxon>
        <taxon>Embryophyta</taxon>
        <taxon>Tracheophyta</taxon>
        <taxon>Spermatophyta</taxon>
        <taxon>Magnoliopsida</taxon>
        <taxon>Ranunculales</taxon>
        <taxon>Ranunculaceae</taxon>
        <taxon>Coptidoideae</taxon>
        <taxon>Coptis</taxon>
    </lineage>
</organism>
<dbReference type="InterPro" id="IPR051062">
    <property type="entry name" value="Topoisomerase_IB"/>
</dbReference>
<feature type="non-terminal residue" evidence="5">
    <location>
        <position position="398"/>
    </location>
</feature>
<sequence length="398" mass="45986">CWINHWIKGIEIKQNAKKEEEKPKPKQADAKPDKPKQADAKPNKPQEIMILVDDAGGAWARIDHSPWNGCTLADFVMLFFLFIVGVAIALALKDISPFFVHIVGNGDWLGGFIAFLIYMITTFSLYVPDWSYEFDEDHQIKKYIARVYSCLISSGSTTFTKIVNKWNTTLIGNIVTFGFHLIFSFLFLSYDILLDEATVHHIAREPIRFLWKVLINNLLCRFPPIIFYTPKKIGGLGMMSMGHILIPQSDLRYSQQTDVGVTHFRSGMSHEEDQLILNLYCYIQIRKLKKRIHPRDITINIGKGAPVPECSIPGERWKEIKHDNTVTWLAFWNDPINPKKFKYVFLAASSSLKCQSDKEKYEKARLLKEYIENIRVNYAKDFTNKDVVKRQSSCYLSY</sequence>
<dbReference type="Pfam" id="PF02919">
    <property type="entry name" value="Topoisom_I_N"/>
    <property type="match status" value="1"/>
</dbReference>
<dbReference type="OrthoDB" id="8122416at2759"/>
<reference evidence="5 6" key="1">
    <citation type="submission" date="2020-10" db="EMBL/GenBank/DDBJ databases">
        <title>The Coptis chinensis genome and diversification of protoberbering-type alkaloids.</title>
        <authorList>
            <person name="Wang B."/>
            <person name="Shu S."/>
            <person name="Song C."/>
            <person name="Liu Y."/>
        </authorList>
    </citation>
    <scope>NUCLEOTIDE SEQUENCE [LARGE SCALE GENOMIC DNA]</scope>
    <source>
        <strain evidence="5">HL-2020</strain>
        <tissue evidence="5">Leaf</tissue>
    </source>
</reference>
<dbReference type="InterPro" id="IPR019581">
    <property type="entry name" value="Prp8_U5-snRNA-bd"/>
</dbReference>
<dbReference type="Pfam" id="PF10597">
    <property type="entry name" value="U5_2-snRNA_bdg"/>
    <property type="match status" value="1"/>
</dbReference>
<evidence type="ECO:0000259" key="4">
    <source>
        <dbReference type="SMART" id="SM00435"/>
    </source>
</evidence>
<dbReference type="Gene3D" id="3.30.43.40">
    <property type="entry name" value="Pre-mRNA-processing-splicing factor 8, U5-snRNA-binding domain"/>
    <property type="match status" value="1"/>
</dbReference>
<feature type="domain" description="DNA topoisomerase I eukaryotic-type" evidence="4">
    <location>
        <begin position="287"/>
        <end position="397"/>
    </location>
</feature>
<dbReference type="Gene3D" id="2.170.11.10">
    <property type="entry name" value="DNA Topoisomerase I, domain 2"/>
    <property type="match status" value="1"/>
</dbReference>
<keyword evidence="6" id="KW-1185">Reference proteome</keyword>
<dbReference type="Proteomes" id="UP000631114">
    <property type="component" value="Unassembled WGS sequence"/>
</dbReference>
<dbReference type="InterPro" id="IPR013030">
    <property type="entry name" value="DNA_topo_DNA_db_N_dom2"/>
</dbReference>
<dbReference type="GO" id="GO:0006260">
    <property type="term" value="P:DNA replication"/>
    <property type="evidence" value="ECO:0007669"/>
    <property type="project" value="TreeGrafter"/>
</dbReference>
<dbReference type="SUPFAM" id="SSF56741">
    <property type="entry name" value="Eukaryotic DNA topoisomerase I, N-terminal DNA-binding fragment"/>
    <property type="match status" value="1"/>
</dbReference>
<feature type="transmembrane region" description="Helical" evidence="3">
    <location>
        <begin position="75"/>
        <end position="96"/>
    </location>
</feature>
<dbReference type="InterPro" id="IPR014711">
    <property type="entry name" value="TopoI_cat_a-hlx-sub_euk"/>
</dbReference>
<protein>
    <recommendedName>
        <fullName evidence="4">DNA topoisomerase I eukaryotic-type domain-containing protein</fullName>
    </recommendedName>
</protein>
<dbReference type="GO" id="GO:0005730">
    <property type="term" value="C:nucleolus"/>
    <property type="evidence" value="ECO:0007669"/>
    <property type="project" value="TreeGrafter"/>
</dbReference>
<evidence type="ECO:0000313" key="5">
    <source>
        <dbReference type="EMBL" id="KAF9590460.1"/>
    </source>
</evidence>
<keyword evidence="1" id="KW-0238">DNA-binding</keyword>
<feature type="transmembrane region" description="Helical" evidence="3">
    <location>
        <begin position="170"/>
        <end position="189"/>
    </location>
</feature>
<dbReference type="EMBL" id="JADFTS010000009">
    <property type="protein sequence ID" value="KAF9590460.1"/>
    <property type="molecule type" value="Genomic_DNA"/>
</dbReference>
<dbReference type="PANTHER" id="PTHR10290">
    <property type="entry name" value="DNA TOPOISOMERASE I"/>
    <property type="match status" value="1"/>
</dbReference>
<dbReference type="AlphaFoldDB" id="A0A835H1H3"/>